<protein>
    <submittedName>
        <fullName evidence="2">Uncharacterized protein</fullName>
    </submittedName>
</protein>
<name>W9YVP3_FUSOX</name>
<reference evidence="2" key="2">
    <citation type="submission" date="2014-02" db="EMBL/GenBank/DDBJ databases">
        <title>Annotation of the Genome Sequence of Fusarium oxysporum f. sp. melonis 26406.</title>
        <authorList>
            <consortium name="The Broad Institute Genomics Platform"/>
            <person name="Ma L.-J."/>
            <person name="Corby-Kistler H."/>
            <person name="Broz K."/>
            <person name="Gale L.R."/>
            <person name="Jonkers W."/>
            <person name="O'Donnell K."/>
            <person name="Ploetz R."/>
            <person name="Steinberg C."/>
            <person name="Schwartz D.C."/>
            <person name="VanEtten H."/>
            <person name="Zhou S."/>
            <person name="Young S.K."/>
            <person name="Zeng Q."/>
            <person name="Gargeya S."/>
            <person name="Fitzgerald M."/>
            <person name="Abouelleil A."/>
            <person name="Alvarado L."/>
            <person name="Chapman S.B."/>
            <person name="Gainer-Dewar J."/>
            <person name="Goldberg J."/>
            <person name="Griggs A."/>
            <person name="Gujja S."/>
            <person name="Hansen M."/>
            <person name="Howarth C."/>
            <person name="Imamovic A."/>
            <person name="Ireland A."/>
            <person name="Larimer J."/>
            <person name="McCowan C."/>
            <person name="Murphy C."/>
            <person name="Pearson M."/>
            <person name="Poon T.W."/>
            <person name="Priest M."/>
            <person name="Roberts A."/>
            <person name="Saif S."/>
            <person name="Shea T."/>
            <person name="Sykes S."/>
            <person name="Wortman J."/>
            <person name="Nusbaum C."/>
            <person name="Birren B."/>
        </authorList>
    </citation>
    <scope>NUCLEOTIDE SEQUENCE</scope>
    <source>
        <strain evidence="2">26406</strain>
    </source>
</reference>
<feature type="non-terminal residue" evidence="2">
    <location>
        <position position="1"/>
    </location>
</feature>
<dbReference type="Proteomes" id="UP000030703">
    <property type="component" value="Unassembled WGS sequence"/>
</dbReference>
<dbReference type="VEuPathDB" id="FungiDB:FOMG_19966"/>
<evidence type="ECO:0000256" key="1">
    <source>
        <dbReference type="SAM" id="MobiDB-lite"/>
    </source>
</evidence>
<dbReference type="AlphaFoldDB" id="W9YVP3"/>
<proteinExistence type="predicted"/>
<feature type="region of interest" description="Disordered" evidence="1">
    <location>
        <begin position="16"/>
        <end position="36"/>
    </location>
</feature>
<evidence type="ECO:0000313" key="2">
    <source>
        <dbReference type="EMBL" id="EXK23255.1"/>
    </source>
</evidence>
<reference evidence="2" key="1">
    <citation type="submission" date="2012-04" db="EMBL/GenBank/DDBJ databases">
        <title>The Genome Sequence of Fusarium oxysporum melonis.</title>
        <authorList>
            <consortium name="The Broad Institute Genome Sequencing Platform"/>
            <person name="Ma L.-J."/>
            <person name="Gale L.R."/>
            <person name="Schwartz D.C."/>
            <person name="Zhou S."/>
            <person name="Corby-Kistler H."/>
            <person name="Young S.K."/>
            <person name="Zeng Q."/>
            <person name="Gargeya S."/>
            <person name="Fitzgerald M."/>
            <person name="Haas B."/>
            <person name="Abouelleil A."/>
            <person name="Alvarado L."/>
            <person name="Arachchi H.M."/>
            <person name="Berlin A."/>
            <person name="Brown A."/>
            <person name="Chapman S.B."/>
            <person name="Chen Z."/>
            <person name="Dunbar C."/>
            <person name="Freedman E."/>
            <person name="Gearin G."/>
            <person name="Goldberg J."/>
            <person name="Griggs A."/>
            <person name="Gujja S."/>
            <person name="Heiman D."/>
            <person name="Howarth C."/>
            <person name="Larson L."/>
            <person name="Lui A."/>
            <person name="MacDonald P.J.P."/>
            <person name="Montmayeur A."/>
            <person name="Murphy C."/>
            <person name="Neiman D."/>
            <person name="Pearson M."/>
            <person name="Priest M."/>
            <person name="Roberts A."/>
            <person name="Saif S."/>
            <person name="Shea T."/>
            <person name="Shenoy N."/>
            <person name="Sisk P."/>
            <person name="Stolte C."/>
            <person name="Sykes S."/>
            <person name="Wortman J."/>
            <person name="Nusbaum C."/>
            <person name="Birren B."/>
        </authorList>
    </citation>
    <scope>NUCLEOTIDE SEQUENCE</scope>
    <source>
        <strain evidence="2">26406</strain>
    </source>
</reference>
<gene>
    <name evidence="2" type="ORF">FOMG_19966</name>
</gene>
<dbReference type="HOGENOM" id="CLU_3193946_0_0_1"/>
<dbReference type="EMBL" id="KI981154">
    <property type="protein sequence ID" value="EXK23255.1"/>
    <property type="molecule type" value="Genomic_DNA"/>
</dbReference>
<organism evidence="2">
    <name type="scientific">Fusarium oxysporum f. sp. melonis 26406</name>
    <dbReference type="NCBI Taxonomy" id="1089452"/>
    <lineage>
        <taxon>Eukaryota</taxon>
        <taxon>Fungi</taxon>
        <taxon>Dikarya</taxon>
        <taxon>Ascomycota</taxon>
        <taxon>Pezizomycotina</taxon>
        <taxon>Sordariomycetes</taxon>
        <taxon>Hypocreomycetidae</taxon>
        <taxon>Hypocreales</taxon>
        <taxon>Nectriaceae</taxon>
        <taxon>Fusarium</taxon>
        <taxon>Fusarium oxysporum species complex</taxon>
    </lineage>
</organism>
<accession>W9YVP3</accession>
<sequence length="46" mass="4995">TPQWLLLSLRRLLTPIKPTPMKPPPRAQAGKPASISSKVLARAIHG</sequence>
<feature type="compositionally biased region" description="Pro residues" evidence="1">
    <location>
        <begin position="17"/>
        <end position="26"/>
    </location>
</feature>